<proteinExistence type="predicted"/>
<evidence type="ECO:0008006" key="3">
    <source>
        <dbReference type="Google" id="ProtNLM"/>
    </source>
</evidence>
<comment type="caution">
    <text evidence="1">The sequence shown here is derived from an EMBL/GenBank/DDBJ whole genome shotgun (WGS) entry which is preliminary data.</text>
</comment>
<dbReference type="EMBL" id="BAAAHB010000011">
    <property type="protein sequence ID" value="GAA0454120.1"/>
    <property type="molecule type" value="Genomic_DNA"/>
</dbReference>
<protein>
    <recommendedName>
        <fullName evidence="3">SprT-like domain-containing protein</fullName>
    </recommendedName>
</protein>
<accession>A0ABN0ZPP9</accession>
<keyword evidence="2" id="KW-1185">Reference proteome</keyword>
<sequence>MTSIEFQPSGFASLRVVRQVSAMAQEVVDAVELRMGERVPPLTVVVAGRSGMATAQVMAAGWRRGGRRAVAAYWLHARREARGVFACASVTRSDRVVIALNAGALKRGGPGEVRSTLVHEMVHAIQMARPGRRRDLQTVLDHQLKITQMPSAWCHAMDAVVAIEEAEAYAVEQALDPEAWPAPFDRDAALRRLHAAASSWHAAAAAA</sequence>
<dbReference type="Proteomes" id="UP001499895">
    <property type="component" value="Unassembled WGS sequence"/>
</dbReference>
<organism evidence="1 2">
    <name type="scientific">Streptomyces stramineus</name>
    <dbReference type="NCBI Taxonomy" id="173861"/>
    <lineage>
        <taxon>Bacteria</taxon>
        <taxon>Bacillati</taxon>
        <taxon>Actinomycetota</taxon>
        <taxon>Actinomycetes</taxon>
        <taxon>Kitasatosporales</taxon>
        <taxon>Streptomycetaceae</taxon>
        <taxon>Streptomyces</taxon>
    </lineage>
</organism>
<evidence type="ECO:0000313" key="2">
    <source>
        <dbReference type="Proteomes" id="UP001499895"/>
    </source>
</evidence>
<reference evidence="1 2" key="1">
    <citation type="journal article" date="2019" name="Int. J. Syst. Evol. Microbiol.">
        <title>The Global Catalogue of Microorganisms (GCM) 10K type strain sequencing project: providing services to taxonomists for standard genome sequencing and annotation.</title>
        <authorList>
            <consortium name="The Broad Institute Genomics Platform"/>
            <consortium name="The Broad Institute Genome Sequencing Center for Infectious Disease"/>
            <person name="Wu L."/>
            <person name="Ma J."/>
        </authorList>
    </citation>
    <scope>NUCLEOTIDE SEQUENCE [LARGE SCALE GENOMIC DNA]</scope>
    <source>
        <strain evidence="1 2">JCM 10649</strain>
    </source>
</reference>
<evidence type="ECO:0000313" key="1">
    <source>
        <dbReference type="EMBL" id="GAA0454120.1"/>
    </source>
</evidence>
<dbReference type="RefSeq" id="WP_344087914.1">
    <property type="nucleotide sequence ID" value="NZ_BAAAHB010000011.1"/>
</dbReference>
<name>A0ABN0ZPP9_9ACTN</name>
<gene>
    <name evidence="1" type="ORF">GCM10009544_16120</name>
</gene>